<sequence>MTTPQAPDPAYPSVPVRGEIKLGQFLKLANLVEDGSEARVAVQSGDVLVNGEVETRRGHHLSDGDVVEVDLPTGADGAVVALRD</sequence>
<evidence type="ECO:0000313" key="4">
    <source>
        <dbReference type="Proteomes" id="UP000065220"/>
    </source>
</evidence>
<name>A0A0X8JF63_ACTRD</name>
<dbReference type="CDD" id="cd00165">
    <property type="entry name" value="S4"/>
    <property type="match status" value="1"/>
</dbReference>
<dbReference type="OrthoDB" id="9811532at2"/>
<dbReference type="GO" id="GO:0003723">
    <property type="term" value="F:RNA binding"/>
    <property type="evidence" value="ECO:0007669"/>
    <property type="project" value="UniProtKB-KW"/>
</dbReference>
<feature type="domain" description="RNA-binding S4" evidence="2">
    <location>
        <begin position="20"/>
        <end position="78"/>
    </location>
</feature>
<reference evidence="4" key="1">
    <citation type="submission" date="2016-02" db="EMBL/GenBank/DDBJ databases">
        <authorList>
            <person name="Holder M.E."/>
            <person name="Ajami N.J."/>
            <person name="Petrosino J.F."/>
        </authorList>
    </citation>
    <scope>NUCLEOTIDE SEQUENCE [LARGE SCALE GENOMIC DNA]</scope>
    <source>
        <strain evidence="4">CCUG 36733</strain>
    </source>
</reference>
<organism evidence="3 4">
    <name type="scientific">Actinomyces radicidentis</name>
    <dbReference type="NCBI Taxonomy" id="111015"/>
    <lineage>
        <taxon>Bacteria</taxon>
        <taxon>Bacillati</taxon>
        <taxon>Actinomycetota</taxon>
        <taxon>Actinomycetes</taxon>
        <taxon>Actinomycetales</taxon>
        <taxon>Actinomycetaceae</taxon>
        <taxon>Actinomyces</taxon>
    </lineage>
</organism>
<dbReference type="EMBL" id="CP014228">
    <property type="protein sequence ID" value="AMD87715.1"/>
    <property type="molecule type" value="Genomic_DNA"/>
</dbReference>
<dbReference type="KEGG" id="ard:AXF14_09120"/>
<dbReference type="Pfam" id="PF13275">
    <property type="entry name" value="S4_2"/>
    <property type="match status" value="1"/>
</dbReference>
<evidence type="ECO:0000313" key="3">
    <source>
        <dbReference type="EMBL" id="AMD87715.1"/>
    </source>
</evidence>
<dbReference type="RefSeq" id="WP_067942690.1">
    <property type="nucleotide sequence ID" value="NZ_CAUHMM010000144.1"/>
</dbReference>
<keyword evidence="1" id="KW-0694">RNA-binding</keyword>
<dbReference type="InterPro" id="IPR002942">
    <property type="entry name" value="S4_RNA-bd"/>
</dbReference>
<evidence type="ECO:0000259" key="2">
    <source>
        <dbReference type="SMART" id="SM00363"/>
    </source>
</evidence>
<dbReference type="Gene3D" id="3.10.290.10">
    <property type="entry name" value="RNA-binding S4 domain"/>
    <property type="match status" value="1"/>
</dbReference>
<dbReference type="STRING" id="111015.AXF14_09120"/>
<accession>A0A0X8JF63</accession>
<dbReference type="AlphaFoldDB" id="A0A0X8JF63"/>
<evidence type="ECO:0000256" key="1">
    <source>
        <dbReference type="PROSITE-ProRule" id="PRU00182"/>
    </source>
</evidence>
<dbReference type="SMART" id="SM00363">
    <property type="entry name" value="S4"/>
    <property type="match status" value="1"/>
</dbReference>
<protein>
    <recommendedName>
        <fullName evidence="2">RNA-binding S4 domain-containing protein</fullName>
    </recommendedName>
</protein>
<dbReference type="SUPFAM" id="SSF55174">
    <property type="entry name" value="Alpha-L RNA-binding motif"/>
    <property type="match status" value="1"/>
</dbReference>
<dbReference type="PROSITE" id="PS50889">
    <property type="entry name" value="S4"/>
    <property type="match status" value="1"/>
</dbReference>
<dbReference type="Proteomes" id="UP000065220">
    <property type="component" value="Chromosome"/>
</dbReference>
<proteinExistence type="predicted"/>
<keyword evidence="4" id="KW-1185">Reference proteome</keyword>
<gene>
    <name evidence="3" type="ORF">AXF14_09120</name>
</gene>
<dbReference type="InterPro" id="IPR036986">
    <property type="entry name" value="S4_RNA-bd_sf"/>
</dbReference>